<dbReference type="InterPro" id="IPR036249">
    <property type="entry name" value="Thioredoxin-like_sf"/>
</dbReference>
<evidence type="ECO:0000313" key="9">
    <source>
        <dbReference type="EMBL" id="TCT21880.1"/>
    </source>
</evidence>
<evidence type="ECO:0000313" key="10">
    <source>
        <dbReference type="Proteomes" id="UP000295414"/>
    </source>
</evidence>
<dbReference type="InterPro" id="IPR005746">
    <property type="entry name" value="Thioredoxin"/>
</dbReference>
<dbReference type="GO" id="GO:0005829">
    <property type="term" value="C:cytosol"/>
    <property type="evidence" value="ECO:0007669"/>
    <property type="project" value="TreeGrafter"/>
</dbReference>
<organism evidence="9 10">
    <name type="scientific">Thermomonas haemolytica</name>
    <dbReference type="NCBI Taxonomy" id="141949"/>
    <lineage>
        <taxon>Bacteria</taxon>
        <taxon>Pseudomonadati</taxon>
        <taxon>Pseudomonadota</taxon>
        <taxon>Gammaproteobacteria</taxon>
        <taxon>Lysobacterales</taxon>
        <taxon>Lysobacteraceae</taxon>
        <taxon>Thermomonas</taxon>
    </lineage>
</organism>
<dbReference type="AlphaFoldDB" id="A0A4R3MYV7"/>
<name>A0A4R3MYV7_9GAMM</name>
<dbReference type="Gene3D" id="3.40.30.10">
    <property type="entry name" value="Glutaredoxin"/>
    <property type="match status" value="1"/>
</dbReference>
<sequence>MNDPDSLLIACPACHALNRVPQARLGDYPKCGKCGAALFPGKPVALDEAGFHAHVERADLPVLVDFWAPWCGPCRMMAPQFEAAAAQLEPYVRLAKVDTEAQPALGARFGIRSIPTLALFKGGRELARQAGAMGVADIVRWTRQYL</sequence>
<evidence type="ECO:0000256" key="3">
    <source>
        <dbReference type="ARBA" id="ARBA00022723"/>
    </source>
</evidence>
<dbReference type="PANTHER" id="PTHR45663:SF11">
    <property type="entry name" value="GEO12009P1"/>
    <property type="match status" value="1"/>
</dbReference>
<dbReference type="Gene3D" id="2.30.30.380">
    <property type="entry name" value="Zn-finger domain of Sec23/24"/>
    <property type="match status" value="1"/>
</dbReference>
<evidence type="ECO:0000256" key="5">
    <source>
        <dbReference type="ARBA" id="ARBA00023157"/>
    </source>
</evidence>
<keyword evidence="4" id="KW-0249">Electron transport</keyword>
<accession>A0A4R3MYV7</accession>
<feature type="domain" description="Thioredoxin" evidence="8">
    <location>
        <begin position="23"/>
        <end position="146"/>
    </location>
</feature>
<dbReference type="Proteomes" id="UP000295414">
    <property type="component" value="Unassembled WGS sequence"/>
</dbReference>
<dbReference type="InterPro" id="IPR017937">
    <property type="entry name" value="Thioredoxin_CS"/>
</dbReference>
<evidence type="ECO:0000256" key="4">
    <source>
        <dbReference type="ARBA" id="ARBA00022982"/>
    </source>
</evidence>
<dbReference type="RefSeq" id="WP_114960599.1">
    <property type="nucleotide sequence ID" value="NZ_MSZW01000012.1"/>
</dbReference>
<keyword evidence="6" id="KW-0676">Redox-active center</keyword>
<dbReference type="GO" id="GO:0015035">
    <property type="term" value="F:protein-disulfide reductase activity"/>
    <property type="evidence" value="ECO:0007669"/>
    <property type="project" value="UniProtKB-UniRule"/>
</dbReference>
<evidence type="ECO:0000256" key="6">
    <source>
        <dbReference type="ARBA" id="ARBA00023284"/>
    </source>
</evidence>
<dbReference type="SUPFAM" id="SSF52833">
    <property type="entry name" value="Thioredoxin-like"/>
    <property type="match status" value="1"/>
</dbReference>
<protein>
    <recommendedName>
        <fullName evidence="7">Thioredoxin</fullName>
    </recommendedName>
</protein>
<dbReference type="PROSITE" id="PS00194">
    <property type="entry name" value="THIOREDOXIN_1"/>
    <property type="match status" value="1"/>
</dbReference>
<dbReference type="PROSITE" id="PS51352">
    <property type="entry name" value="THIOREDOXIN_2"/>
    <property type="match status" value="1"/>
</dbReference>
<dbReference type="Pfam" id="PF21352">
    <property type="entry name" value="Zn_ribbon_Thio2"/>
    <property type="match status" value="1"/>
</dbReference>
<reference evidence="9 10" key="1">
    <citation type="submission" date="2019-03" db="EMBL/GenBank/DDBJ databases">
        <title>Genomic Encyclopedia of Type Strains, Phase IV (KMG-IV): sequencing the most valuable type-strain genomes for metagenomic binning, comparative biology and taxonomic classification.</title>
        <authorList>
            <person name="Goeker M."/>
        </authorList>
    </citation>
    <scope>NUCLEOTIDE SEQUENCE [LARGE SCALE GENOMIC DNA]</scope>
    <source>
        <strain evidence="9 10">DSM 13605</strain>
    </source>
</reference>
<comment type="caution">
    <text evidence="9">The sequence shown here is derived from an EMBL/GenBank/DDBJ whole genome shotgun (WGS) entry which is preliminary data.</text>
</comment>
<evidence type="ECO:0000259" key="8">
    <source>
        <dbReference type="PROSITE" id="PS51352"/>
    </source>
</evidence>
<dbReference type="NCBIfam" id="TIGR01068">
    <property type="entry name" value="thioredoxin"/>
    <property type="match status" value="1"/>
</dbReference>
<keyword evidence="3" id="KW-0479">Metal-binding</keyword>
<dbReference type="GO" id="GO:0046872">
    <property type="term" value="F:metal ion binding"/>
    <property type="evidence" value="ECO:0007669"/>
    <property type="project" value="UniProtKB-KW"/>
</dbReference>
<evidence type="ECO:0000256" key="1">
    <source>
        <dbReference type="ARBA" id="ARBA00008987"/>
    </source>
</evidence>
<dbReference type="EMBL" id="SMAP01000008">
    <property type="protein sequence ID" value="TCT21880.1"/>
    <property type="molecule type" value="Genomic_DNA"/>
</dbReference>
<dbReference type="Pfam" id="PF00085">
    <property type="entry name" value="Thioredoxin"/>
    <property type="match status" value="1"/>
</dbReference>
<comment type="similarity">
    <text evidence="1">Belongs to the thioredoxin family.</text>
</comment>
<keyword evidence="10" id="KW-1185">Reference proteome</keyword>
<proteinExistence type="inferred from homology"/>
<dbReference type="PRINTS" id="PR00421">
    <property type="entry name" value="THIOREDOXIN"/>
</dbReference>
<keyword evidence="5" id="KW-1015">Disulfide bond</keyword>
<dbReference type="FunFam" id="3.40.30.10:FF:000001">
    <property type="entry name" value="Thioredoxin"/>
    <property type="match status" value="1"/>
</dbReference>
<evidence type="ECO:0000256" key="7">
    <source>
        <dbReference type="NCBIfam" id="TIGR01068"/>
    </source>
</evidence>
<gene>
    <name evidence="9" type="ORF">EDC34_108100</name>
</gene>
<dbReference type="InterPro" id="IPR013766">
    <property type="entry name" value="Thioredoxin_domain"/>
</dbReference>
<dbReference type="OrthoDB" id="9790390at2"/>
<dbReference type="NCBIfam" id="NF008229">
    <property type="entry name" value="PRK10996.1"/>
    <property type="match status" value="1"/>
</dbReference>
<dbReference type="CDD" id="cd02947">
    <property type="entry name" value="TRX_family"/>
    <property type="match status" value="1"/>
</dbReference>
<dbReference type="GO" id="GO:0045454">
    <property type="term" value="P:cell redox homeostasis"/>
    <property type="evidence" value="ECO:0007669"/>
    <property type="project" value="TreeGrafter"/>
</dbReference>
<keyword evidence="2" id="KW-0813">Transport</keyword>
<dbReference type="InterPro" id="IPR049299">
    <property type="entry name" value="Thio2_N"/>
</dbReference>
<evidence type="ECO:0000256" key="2">
    <source>
        <dbReference type="ARBA" id="ARBA00022448"/>
    </source>
</evidence>
<dbReference type="PANTHER" id="PTHR45663">
    <property type="entry name" value="GEO12009P1"/>
    <property type="match status" value="1"/>
</dbReference>